<dbReference type="Proteomes" id="UP001221757">
    <property type="component" value="Unassembled WGS sequence"/>
</dbReference>
<gene>
    <name evidence="1" type="ORF">B0H17DRAFT_1134266</name>
</gene>
<accession>A0AAD7DGM6</accession>
<sequence length="157" mass="17562">MEGLMCLSRVTHLTLWVPTHDNPRLPPPAQESPVPGWIQDIPLSSFRSLTHLAFTLCSNHISTRHKANPSVFRVPPEVLLYIAPSPSADFTPSVFREWALGDAPLDHGVVVPFRALLVGNRDLGWEFSFMWGESDEAWAEADRLTVRGNAGCTMDWE</sequence>
<name>A0AAD7DGM6_MYCRO</name>
<reference evidence="1" key="1">
    <citation type="submission" date="2023-03" db="EMBL/GenBank/DDBJ databases">
        <title>Massive genome expansion in bonnet fungi (Mycena s.s.) driven by repeated elements and novel gene families across ecological guilds.</title>
        <authorList>
            <consortium name="Lawrence Berkeley National Laboratory"/>
            <person name="Harder C.B."/>
            <person name="Miyauchi S."/>
            <person name="Viragh M."/>
            <person name="Kuo A."/>
            <person name="Thoen E."/>
            <person name="Andreopoulos B."/>
            <person name="Lu D."/>
            <person name="Skrede I."/>
            <person name="Drula E."/>
            <person name="Henrissat B."/>
            <person name="Morin E."/>
            <person name="Kohler A."/>
            <person name="Barry K."/>
            <person name="LaButti K."/>
            <person name="Morin E."/>
            <person name="Salamov A."/>
            <person name="Lipzen A."/>
            <person name="Mereny Z."/>
            <person name="Hegedus B."/>
            <person name="Baldrian P."/>
            <person name="Stursova M."/>
            <person name="Weitz H."/>
            <person name="Taylor A."/>
            <person name="Grigoriev I.V."/>
            <person name="Nagy L.G."/>
            <person name="Martin F."/>
            <person name="Kauserud H."/>
        </authorList>
    </citation>
    <scope>NUCLEOTIDE SEQUENCE</scope>
    <source>
        <strain evidence="1">CBHHK067</strain>
    </source>
</reference>
<dbReference type="EMBL" id="JARKIE010000063">
    <property type="protein sequence ID" value="KAJ7690761.1"/>
    <property type="molecule type" value="Genomic_DNA"/>
</dbReference>
<comment type="caution">
    <text evidence="1">The sequence shown here is derived from an EMBL/GenBank/DDBJ whole genome shotgun (WGS) entry which is preliminary data.</text>
</comment>
<keyword evidence="2" id="KW-1185">Reference proteome</keyword>
<evidence type="ECO:0000313" key="2">
    <source>
        <dbReference type="Proteomes" id="UP001221757"/>
    </source>
</evidence>
<proteinExistence type="predicted"/>
<dbReference type="AlphaFoldDB" id="A0AAD7DGM6"/>
<organism evidence="1 2">
    <name type="scientific">Mycena rosella</name>
    <name type="common">Pink bonnet</name>
    <name type="synonym">Agaricus rosellus</name>
    <dbReference type="NCBI Taxonomy" id="1033263"/>
    <lineage>
        <taxon>Eukaryota</taxon>
        <taxon>Fungi</taxon>
        <taxon>Dikarya</taxon>
        <taxon>Basidiomycota</taxon>
        <taxon>Agaricomycotina</taxon>
        <taxon>Agaricomycetes</taxon>
        <taxon>Agaricomycetidae</taxon>
        <taxon>Agaricales</taxon>
        <taxon>Marasmiineae</taxon>
        <taxon>Mycenaceae</taxon>
        <taxon>Mycena</taxon>
    </lineage>
</organism>
<protein>
    <submittedName>
        <fullName evidence="1">Uncharacterized protein</fullName>
    </submittedName>
</protein>
<evidence type="ECO:0000313" key="1">
    <source>
        <dbReference type="EMBL" id="KAJ7690761.1"/>
    </source>
</evidence>